<evidence type="ECO:0000256" key="8">
    <source>
        <dbReference type="ARBA" id="ARBA00023180"/>
    </source>
</evidence>
<feature type="compositionally biased region" description="Acidic residues" evidence="12">
    <location>
        <begin position="567"/>
        <end position="582"/>
    </location>
</feature>
<feature type="compositionally biased region" description="Acidic residues" evidence="12">
    <location>
        <begin position="662"/>
        <end position="677"/>
    </location>
</feature>
<reference evidence="15" key="1">
    <citation type="submission" date="2020-04" db="EMBL/GenBank/DDBJ databases">
        <authorList>
            <person name="Neveu A P."/>
        </authorList>
    </citation>
    <scope>NUCLEOTIDE SEQUENCE</scope>
    <source>
        <tissue evidence="15">Whole embryo</tissue>
    </source>
</reference>
<feature type="coiled-coil region" evidence="11">
    <location>
        <begin position="245"/>
        <end position="272"/>
    </location>
</feature>
<dbReference type="FunFam" id="4.10.1080.10:FF:000001">
    <property type="entry name" value="Thrombospondin 3"/>
    <property type="match status" value="1"/>
</dbReference>
<keyword evidence="4" id="KW-0677">Repeat</keyword>
<evidence type="ECO:0000256" key="12">
    <source>
        <dbReference type="SAM" id="MobiDB-lite"/>
    </source>
</evidence>
<organism evidence="15">
    <name type="scientific">Phallusia mammillata</name>
    <dbReference type="NCBI Taxonomy" id="59560"/>
    <lineage>
        <taxon>Eukaryota</taxon>
        <taxon>Metazoa</taxon>
        <taxon>Chordata</taxon>
        <taxon>Tunicata</taxon>
        <taxon>Ascidiacea</taxon>
        <taxon>Phlebobranchia</taxon>
        <taxon>Ascidiidae</taxon>
        <taxon>Phallusia</taxon>
    </lineage>
</organism>
<dbReference type="InterPro" id="IPR017897">
    <property type="entry name" value="Thrombospondin_3_rpt"/>
</dbReference>
<dbReference type="InterPro" id="IPR000742">
    <property type="entry name" value="EGF"/>
</dbReference>
<dbReference type="FunFam" id="2.10.25.10:FF:000025">
    <property type="entry name" value="Thrombospondin 3"/>
    <property type="match status" value="1"/>
</dbReference>
<evidence type="ECO:0000256" key="11">
    <source>
        <dbReference type="SAM" id="Coils"/>
    </source>
</evidence>
<sequence>MRTTSETCCCFIVSMIFGLASGFVIPPRNKFIDLFDAKSSVSANLEIADDLVVAFNKWARFFITFDIQTNRRRGVSSIFRLESSQETDSITPFEVLVNTNTDTVVVKFMNAQGGHTVAKFPDVGVSGIGNHTLALDFFSRNEKPPSYPSLKLYVDCFLVDRTADVSGLRDAFSSLSNGAKISIGDPNNLHLTVTTLYLRYLTNVQHVLYRSGCKNYKSGGTSTVSASASVVGTDNDAVSIMTAQLMQFTRLMSQLKRDLRQLSEETEELRNTMMRCHACGLEGNVSPPSSCDVNNPCFYPTTCSLSIDREITCGPCPIGMRGDGRQCRDIDECSEADPCSPLTECGNSEPGYHCSECPSGFTGDGVEGVGIEYARSNKQVCADIDECSTDNGACPNNTVCLNNEGSYECGGCLPGYYGNPSVGCHPIQSCGNPGLGFQQTCHPNAQCRMQRRIAICECSIGWAGNGYMCGEDSDLDGYPDVALPCTEPNCKKDNCPSTPNSGQEDADSDEIGDACDEDSDNDGILNLYDNCPYVPNTDQRNSDSDSIGDACDNCDTVSNFDQSNVDNDADGDACDTDLDGDGVENRSDNCPKIPNPGQDDGDGDGVGDVCDNCPAVPNPHQIDSDDDMLGEQCDNNMDKDGDGIQDNQDNCPHVINTSQLDTDNDGMGDDCDDDDDGDGIPDVRPPGPDNCRLVANADQVDANLDGVGDVCEDDFDYDRVPDRFDVCPENAEVHQTDFRTYQTVILDPLGDAQIDPQWMVQNQGREIVQTMNSDPGLAIGHTAFNGVDFTGTFYVNTVTDDDYAGFIFGYQDSSSFYTVMWKQSKQTYWHASPFRAVAYPGIQLKAVKSSTGPGESLRNALWESGDTPQQVRLLWRDPLDIGWQDRTSYRWELKHRPSVGYIRLRMYDGSRLTADSGVIIDHSMRGGRLGVFCFSQENVIWSNLKYRCNGKLLRHYHPLVTSQSKYVSLVTS</sequence>
<feature type="region of interest" description="Disordered" evidence="12">
    <location>
        <begin position="494"/>
        <end position="519"/>
    </location>
</feature>
<comment type="caution">
    <text evidence="9">Lacks conserved residue(s) required for the propagation of feature annotation.</text>
</comment>
<dbReference type="InterPro" id="IPR028974">
    <property type="entry name" value="TSP_type-3_rpt"/>
</dbReference>
<evidence type="ECO:0000256" key="9">
    <source>
        <dbReference type="PROSITE-ProRule" id="PRU00076"/>
    </source>
</evidence>
<feature type="repeat" description="TSP type-3" evidence="10">
    <location>
        <begin position="700"/>
        <end position="735"/>
    </location>
</feature>
<dbReference type="Pfam" id="PF05735">
    <property type="entry name" value="TSP_C"/>
    <property type="match status" value="1"/>
</dbReference>
<evidence type="ECO:0000256" key="3">
    <source>
        <dbReference type="ARBA" id="ARBA00022729"/>
    </source>
</evidence>
<dbReference type="SUPFAM" id="SSF58006">
    <property type="entry name" value="Assembly domain of cartilage oligomeric matrix protein"/>
    <property type="match status" value="1"/>
</dbReference>
<dbReference type="Pfam" id="PF02412">
    <property type="entry name" value="TSP_3"/>
    <property type="match status" value="5"/>
</dbReference>
<dbReference type="SUPFAM" id="SSF103647">
    <property type="entry name" value="TSP type-3 repeat"/>
    <property type="match status" value="3"/>
</dbReference>
<keyword evidence="2 9" id="KW-0245">EGF-like domain</keyword>
<dbReference type="CDD" id="cd00054">
    <property type="entry name" value="EGF_CA"/>
    <property type="match status" value="2"/>
</dbReference>
<dbReference type="SUPFAM" id="SSF57196">
    <property type="entry name" value="EGF/Laminin"/>
    <property type="match status" value="1"/>
</dbReference>
<dbReference type="InterPro" id="IPR018097">
    <property type="entry name" value="EGF_Ca-bd_CS"/>
</dbReference>
<evidence type="ECO:0000256" key="7">
    <source>
        <dbReference type="ARBA" id="ARBA00023157"/>
    </source>
</evidence>
<dbReference type="InterPro" id="IPR003367">
    <property type="entry name" value="Thrombospondin_3-like_rpt"/>
</dbReference>
<dbReference type="SUPFAM" id="SSF49899">
    <property type="entry name" value="Concanavalin A-like lectins/glucanases"/>
    <property type="match status" value="1"/>
</dbReference>
<dbReference type="SMART" id="SM00181">
    <property type="entry name" value="EGF"/>
    <property type="match status" value="4"/>
</dbReference>
<dbReference type="Gene3D" id="4.10.1080.10">
    <property type="entry name" value="TSP type-3 repeat"/>
    <property type="match status" value="2"/>
</dbReference>
<feature type="domain" description="TSP C-terminal" evidence="14">
    <location>
        <begin position="739"/>
        <end position="953"/>
    </location>
</feature>
<evidence type="ECO:0000256" key="4">
    <source>
        <dbReference type="ARBA" id="ARBA00022737"/>
    </source>
</evidence>
<feature type="repeat" description="TSP type-3" evidence="10">
    <location>
        <begin position="504"/>
        <end position="539"/>
    </location>
</feature>
<dbReference type="GO" id="GO:0005576">
    <property type="term" value="C:extracellular region"/>
    <property type="evidence" value="ECO:0007669"/>
    <property type="project" value="InterPro"/>
</dbReference>
<evidence type="ECO:0000313" key="15">
    <source>
        <dbReference type="EMBL" id="CAB3266940.1"/>
    </source>
</evidence>
<evidence type="ECO:0000256" key="10">
    <source>
        <dbReference type="PROSITE-ProRule" id="PRU00634"/>
    </source>
</evidence>
<keyword evidence="3" id="KW-0732">Signal</keyword>
<dbReference type="InterPro" id="IPR049883">
    <property type="entry name" value="NOTCH1_EGF-like"/>
</dbReference>
<dbReference type="InterPro" id="IPR046970">
    <property type="entry name" value="TSP/COMP_CC_sf"/>
</dbReference>
<dbReference type="Pfam" id="PF11598">
    <property type="entry name" value="COMP"/>
    <property type="match status" value="1"/>
</dbReference>
<dbReference type="GO" id="GO:0005509">
    <property type="term" value="F:calcium ion binding"/>
    <property type="evidence" value="ECO:0007669"/>
    <property type="project" value="UniProtKB-UniRule"/>
</dbReference>
<evidence type="ECO:0000256" key="2">
    <source>
        <dbReference type="ARBA" id="ARBA00022536"/>
    </source>
</evidence>
<feature type="compositionally biased region" description="Acidic residues" evidence="12">
    <location>
        <begin position="504"/>
        <end position="519"/>
    </location>
</feature>
<dbReference type="InterPro" id="IPR001881">
    <property type="entry name" value="EGF-like_Ca-bd_dom"/>
</dbReference>
<dbReference type="FunFam" id="2.60.120.200:FF:000002">
    <property type="entry name" value="Thrombospondin 3"/>
    <property type="match status" value="1"/>
</dbReference>
<dbReference type="GO" id="GO:0007155">
    <property type="term" value="P:cell adhesion"/>
    <property type="evidence" value="ECO:0007669"/>
    <property type="project" value="UniProtKB-KW"/>
</dbReference>
<evidence type="ECO:0000256" key="5">
    <source>
        <dbReference type="ARBA" id="ARBA00022837"/>
    </source>
</evidence>
<feature type="repeat" description="TSP type-3" evidence="10">
    <location>
        <begin position="563"/>
        <end position="598"/>
    </location>
</feature>
<dbReference type="InterPro" id="IPR013320">
    <property type="entry name" value="ConA-like_dom_sf"/>
</dbReference>
<dbReference type="AlphaFoldDB" id="A0A6F9DVA6"/>
<dbReference type="PROSITE" id="PS01187">
    <property type="entry name" value="EGF_CA"/>
    <property type="match status" value="1"/>
</dbReference>
<keyword evidence="5 10" id="KW-0106">Calcium</keyword>
<feature type="domain" description="EGF-like" evidence="13">
    <location>
        <begin position="329"/>
        <end position="367"/>
    </location>
</feature>
<dbReference type="PROSITE" id="PS51236">
    <property type="entry name" value="TSP_CTER"/>
    <property type="match status" value="1"/>
</dbReference>
<dbReference type="PROSITE" id="PS50026">
    <property type="entry name" value="EGF_3"/>
    <property type="match status" value="1"/>
</dbReference>
<dbReference type="SMART" id="SM00179">
    <property type="entry name" value="EGF_CA"/>
    <property type="match status" value="2"/>
</dbReference>
<evidence type="ECO:0000256" key="1">
    <source>
        <dbReference type="ARBA" id="ARBA00009456"/>
    </source>
</evidence>
<dbReference type="Gene3D" id="2.10.25.10">
    <property type="entry name" value="Laminin"/>
    <property type="match status" value="4"/>
</dbReference>
<dbReference type="EMBL" id="LR791078">
    <property type="protein sequence ID" value="CAB3266940.1"/>
    <property type="molecule type" value="mRNA"/>
</dbReference>
<feature type="region of interest" description="Disordered" evidence="12">
    <location>
        <begin position="565"/>
        <end position="611"/>
    </location>
</feature>
<gene>
    <name evidence="15" type="primary">Thbs3-001</name>
</gene>
<dbReference type="PROSITE" id="PS51234">
    <property type="entry name" value="TSP3"/>
    <property type="match status" value="3"/>
</dbReference>
<evidence type="ECO:0000259" key="13">
    <source>
        <dbReference type="PROSITE" id="PS50026"/>
    </source>
</evidence>
<keyword evidence="8" id="KW-0325">Glycoprotein</keyword>
<keyword evidence="7" id="KW-1015">Disulfide bond</keyword>
<dbReference type="Gene3D" id="1.20.5.10">
    <property type="match status" value="1"/>
</dbReference>
<comment type="similarity">
    <text evidence="1">Belongs to the thrombospondin family.</text>
</comment>
<dbReference type="InterPro" id="IPR024665">
    <property type="entry name" value="TSP/COMP_CC"/>
</dbReference>
<dbReference type="PANTHER" id="PTHR10199">
    <property type="entry name" value="THROMBOSPONDIN"/>
    <property type="match status" value="1"/>
</dbReference>
<dbReference type="Pfam" id="PF07645">
    <property type="entry name" value="EGF_CA"/>
    <property type="match status" value="2"/>
</dbReference>
<dbReference type="PANTHER" id="PTHR10199:SF100">
    <property type="entry name" value="THROMBOSPONDIN, ISOFORM A"/>
    <property type="match status" value="1"/>
</dbReference>
<accession>A0A6F9DVA6</accession>
<keyword evidence="11" id="KW-0175">Coiled coil</keyword>
<dbReference type="CDD" id="cd16076">
    <property type="entry name" value="TSPcc"/>
    <property type="match status" value="1"/>
</dbReference>
<evidence type="ECO:0000256" key="6">
    <source>
        <dbReference type="ARBA" id="ARBA00022889"/>
    </source>
</evidence>
<keyword evidence="6" id="KW-0130">Cell adhesion</keyword>
<dbReference type="InterPro" id="IPR008859">
    <property type="entry name" value="Thrombospondin_C"/>
</dbReference>
<protein>
    <submittedName>
        <fullName evidence="15">Thrombospondin Bii</fullName>
    </submittedName>
</protein>
<dbReference type="FunFam" id="4.10.1080.10:FF:000004">
    <property type="entry name" value="Cartilage oligomeric matrix protein"/>
    <property type="match status" value="1"/>
</dbReference>
<evidence type="ECO:0000259" key="14">
    <source>
        <dbReference type="PROSITE" id="PS51236"/>
    </source>
</evidence>
<proteinExistence type="evidence at transcript level"/>
<name>A0A6F9DVA6_9ASCI</name>
<dbReference type="Gene3D" id="2.60.120.200">
    <property type="match status" value="2"/>
</dbReference>
<feature type="region of interest" description="Disordered" evidence="12">
    <location>
        <begin position="657"/>
        <end position="677"/>
    </location>
</feature>